<feature type="compositionally biased region" description="Basic and acidic residues" evidence="3">
    <location>
        <begin position="8"/>
        <end position="25"/>
    </location>
</feature>
<protein>
    <submittedName>
        <fullName evidence="4">Cytochrome P450</fullName>
    </submittedName>
</protein>
<evidence type="ECO:0000313" key="4">
    <source>
        <dbReference type="EMBL" id="MBP2380355.1"/>
    </source>
</evidence>
<dbReference type="CDD" id="cd11030">
    <property type="entry name" value="CYP105-like"/>
    <property type="match status" value="1"/>
</dbReference>
<dbReference type="PANTHER" id="PTHR46696:SF1">
    <property type="entry name" value="CYTOCHROME P450 YJIB-RELATED"/>
    <property type="match status" value="1"/>
</dbReference>
<keyword evidence="2" id="KW-0479">Metal-binding</keyword>
<sequence>MTQIATARTDEHSPQDFPMPRDGRCPFDPPPTGRALQEEGPLTRVRLADGSTPWFVTRYAEGRKLLLDPRLSSNAARPGYPHPSASAARAVAADAEAEEDGSTQNAGIGFILMDDPEHARLRRMVTAPFAVKRMQAMRPTVQQIADDLLDKMLAKEGPVDLVEEFALPLPSLVICLLLGVPYTKHDFFQMNSKLIVHRDSTPEQRHAAMTALGQYMGELLAEKMQHPEEDIFSDLGRRVHEGEIGIPDAVQMGILLLVAGHETTANMIALGITALLENPEEVDRLREEPDPALVASAVEELMRYLTITHDGRKRVATEDIEIAGVTIRAGEGVIVATDLGNRDAEVFEDPDTLDLGRNPRNHVGFGFGIHQCLGQNLARMELQVVYPTVLARVPTLRLAADVADLPFKHDATIYGLHRLPVTW</sequence>
<keyword evidence="2" id="KW-0349">Heme</keyword>
<comment type="caution">
    <text evidence="4">The sequence shown here is derived from an EMBL/GenBank/DDBJ whole genome shotgun (WGS) entry which is preliminary data.</text>
</comment>
<dbReference type="Gene3D" id="1.10.630.10">
    <property type="entry name" value="Cytochrome P450"/>
    <property type="match status" value="1"/>
</dbReference>
<keyword evidence="2" id="KW-0503">Monooxygenase</keyword>
<dbReference type="EMBL" id="JAGIOD010000001">
    <property type="protein sequence ID" value="MBP2380355.1"/>
    <property type="molecule type" value="Genomic_DNA"/>
</dbReference>
<keyword evidence="2" id="KW-0408">Iron</keyword>
<feature type="region of interest" description="Disordered" evidence="3">
    <location>
        <begin position="1"/>
        <end position="42"/>
    </location>
</feature>
<name>A0ABS4WVX7_9MICO</name>
<evidence type="ECO:0000313" key="5">
    <source>
        <dbReference type="Proteomes" id="UP001519290"/>
    </source>
</evidence>
<dbReference type="InterPro" id="IPR001128">
    <property type="entry name" value="Cyt_P450"/>
</dbReference>
<comment type="similarity">
    <text evidence="1 2">Belongs to the cytochrome P450 family.</text>
</comment>
<dbReference type="RefSeq" id="WP_209898149.1">
    <property type="nucleotide sequence ID" value="NZ_BAAAJW010000008.1"/>
</dbReference>
<dbReference type="Pfam" id="PF00067">
    <property type="entry name" value="p450"/>
    <property type="match status" value="1"/>
</dbReference>
<dbReference type="Proteomes" id="UP001519290">
    <property type="component" value="Unassembled WGS sequence"/>
</dbReference>
<gene>
    <name evidence="4" type="ORF">JOF43_000312</name>
</gene>
<keyword evidence="5" id="KW-1185">Reference proteome</keyword>
<evidence type="ECO:0000256" key="3">
    <source>
        <dbReference type="SAM" id="MobiDB-lite"/>
    </source>
</evidence>
<dbReference type="SUPFAM" id="SSF48264">
    <property type="entry name" value="Cytochrome P450"/>
    <property type="match status" value="1"/>
</dbReference>
<organism evidence="4 5">
    <name type="scientific">Brachybacterium sacelli</name>
    <dbReference type="NCBI Taxonomy" id="173364"/>
    <lineage>
        <taxon>Bacteria</taxon>
        <taxon>Bacillati</taxon>
        <taxon>Actinomycetota</taxon>
        <taxon>Actinomycetes</taxon>
        <taxon>Micrococcales</taxon>
        <taxon>Dermabacteraceae</taxon>
        <taxon>Brachybacterium</taxon>
    </lineage>
</organism>
<evidence type="ECO:0000256" key="2">
    <source>
        <dbReference type="RuleBase" id="RU000461"/>
    </source>
</evidence>
<dbReference type="PRINTS" id="PR00385">
    <property type="entry name" value="P450"/>
</dbReference>
<dbReference type="PRINTS" id="PR00359">
    <property type="entry name" value="BP450"/>
</dbReference>
<accession>A0ABS4WVX7</accession>
<dbReference type="PANTHER" id="PTHR46696">
    <property type="entry name" value="P450, PUTATIVE (EUROFUNG)-RELATED"/>
    <property type="match status" value="1"/>
</dbReference>
<dbReference type="InterPro" id="IPR002397">
    <property type="entry name" value="Cyt_P450_B"/>
</dbReference>
<dbReference type="InterPro" id="IPR036396">
    <property type="entry name" value="Cyt_P450_sf"/>
</dbReference>
<reference evidence="4 5" key="1">
    <citation type="submission" date="2021-03" db="EMBL/GenBank/DDBJ databases">
        <title>Sequencing the genomes of 1000 actinobacteria strains.</title>
        <authorList>
            <person name="Klenk H.-P."/>
        </authorList>
    </citation>
    <scope>NUCLEOTIDE SEQUENCE [LARGE SCALE GENOMIC DNA]</scope>
    <source>
        <strain evidence="4 5">DSM 14566</strain>
    </source>
</reference>
<keyword evidence="2" id="KW-0560">Oxidoreductase</keyword>
<proteinExistence type="inferred from homology"/>
<dbReference type="PROSITE" id="PS00086">
    <property type="entry name" value="CYTOCHROME_P450"/>
    <property type="match status" value="1"/>
</dbReference>
<dbReference type="InterPro" id="IPR017972">
    <property type="entry name" value="Cyt_P450_CS"/>
</dbReference>
<evidence type="ECO:0000256" key="1">
    <source>
        <dbReference type="ARBA" id="ARBA00010617"/>
    </source>
</evidence>